<evidence type="ECO:0000313" key="5">
    <source>
        <dbReference type="Proteomes" id="UP000663873"/>
    </source>
</evidence>
<accession>A0A820U9D3</accession>
<dbReference type="InterPro" id="IPR002110">
    <property type="entry name" value="Ankyrin_rpt"/>
</dbReference>
<dbReference type="InterPro" id="IPR011646">
    <property type="entry name" value="KAP_P-loop"/>
</dbReference>
<feature type="repeat" description="ANK" evidence="1">
    <location>
        <begin position="102"/>
        <end position="134"/>
    </location>
</feature>
<dbReference type="InterPro" id="IPR036770">
    <property type="entry name" value="Ankyrin_rpt-contain_sf"/>
</dbReference>
<feature type="domain" description="KAP NTPase" evidence="3">
    <location>
        <begin position="514"/>
        <end position="723"/>
    </location>
</feature>
<evidence type="ECO:0000256" key="1">
    <source>
        <dbReference type="PROSITE-ProRule" id="PRU00023"/>
    </source>
</evidence>
<protein>
    <recommendedName>
        <fullName evidence="3">KAP NTPase domain-containing protein</fullName>
    </recommendedName>
</protein>
<dbReference type="PROSITE" id="PS50088">
    <property type="entry name" value="ANK_REPEAT"/>
    <property type="match status" value="7"/>
</dbReference>
<evidence type="ECO:0000313" key="4">
    <source>
        <dbReference type="EMBL" id="CAF4479922.1"/>
    </source>
</evidence>
<feature type="region of interest" description="Disordered" evidence="2">
    <location>
        <begin position="637"/>
        <end position="686"/>
    </location>
</feature>
<evidence type="ECO:0000259" key="3">
    <source>
        <dbReference type="Pfam" id="PF07693"/>
    </source>
</evidence>
<feature type="repeat" description="ANK" evidence="1">
    <location>
        <begin position="335"/>
        <end position="367"/>
    </location>
</feature>
<keyword evidence="1" id="KW-0040">ANK repeat</keyword>
<feature type="repeat" description="ANK" evidence="1">
    <location>
        <begin position="135"/>
        <end position="167"/>
    </location>
</feature>
<dbReference type="InterPro" id="IPR052771">
    <property type="entry name" value="Neurotrophin_sig_adaptor"/>
</dbReference>
<keyword evidence="5" id="KW-1185">Reference proteome</keyword>
<dbReference type="Pfam" id="PF07693">
    <property type="entry name" value="KAP_NTPase"/>
    <property type="match status" value="2"/>
</dbReference>
<dbReference type="AlphaFoldDB" id="A0A820U9D3"/>
<organism evidence="4 5">
    <name type="scientific">Rotaria socialis</name>
    <dbReference type="NCBI Taxonomy" id="392032"/>
    <lineage>
        <taxon>Eukaryota</taxon>
        <taxon>Metazoa</taxon>
        <taxon>Spiralia</taxon>
        <taxon>Gnathifera</taxon>
        <taxon>Rotifera</taxon>
        <taxon>Eurotatoria</taxon>
        <taxon>Bdelloidea</taxon>
        <taxon>Philodinida</taxon>
        <taxon>Philodinidae</taxon>
        <taxon>Rotaria</taxon>
    </lineage>
</organism>
<dbReference type="PANTHER" id="PTHR24116">
    <property type="entry name" value="KINASE D-INTERACTING SUBSTRATE OF 220 KDA"/>
    <property type="match status" value="1"/>
</dbReference>
<dbReference type="PROSITE" id="PS50297">
    <property type="entry name" value="ANK_REP_REGION"/>
    <property type="match status" value="6"/>
</dbReference>
<name>A0A820U9D3_9BILA</name>
<dbReference type="PANTHER" id="PTHR24116:SF0">
    <property type="entry name" value="KINASE D-INTERACTING SUBSTRATE OF 220 KDA"/>
    <property type="match status" value="1"/>
</dbReference>
<proteinExistence type="predicted"/>
<dbReference type="Gene3D" id="1.25.40.20">
    <property type="entry name" value="Ankyrin repeat-containing domain"/>
    <property type="match status" value="4"/>
</dbReference>
<dbReference type="GO" id="GO:0030165">
    <property type="term" value="F:PDZ domain binding"/>
    <property type="evidence" value="ECO:0007669"/>
    <property type="project" value="TreeGrafter"/>
</dbReference>
<gene>
    <name evidence="4" type="ORF">UJA718_LOCUS24849</name>
</gene>
<dbReference type="GO" id="GO:0019887">
    <property type="term" value="F:protein kinase regulator activity"/>
    <property type="evidence" value="ECO:0007669"/>
    <property type="project" value="TreeGrafter"/>
</dbReference>
<dbReference type="EMBL" id="CAJOBP010005868">
    <property type="protein sequence ID" value="CAF4479922.1"/>
    <property type="molecule type" value="Genomic_DNA"/>
</dbReference>
<feature type="repeat" description="ANK" evidence="1">
    <location>
        <begin position="36"/>
        <end position="68"/>
    </location>
</feature>
<dbReference type="Proteomes" id="UP000663873">
    <property type="component" value="Unassembled WGS sequence"/>
</dbReference>
<dbReference type="Pfam" id="PF12796">
    <property type="entry name" value="Ank_2"/>
    <property type="match status" value="4"/>
</dbReference>
<feature type="repeat" description="ANK" evidence="1">
    <location>
        <begin position="235"/>
        <end position="267"/>
    </location>
</feature>
<feature type="repeat" description="ANK" evidence="1">
    <location>
        <begin position="168"/>
        <end position="200"/>
    </location>
</feature>
<feature type="non-terminal residue" evidence="4">
    <location>
        <position position="1"/>
    </location>
</feature>
<sequence>MANVFLQFLIDVENGDLDAVKRNIQNGIDLETRDEDQQTALILAARCNHFESVKILVEAHADVNAEDVDHWTALLNACQNGNLDIVCFLIEHGAHIEHCDCGQFTPLMWASYQGHTRVVEYLLSCGTNVDAQDEHGISSLSWASGRNHINIVALLLAAGASPNLCDKNNTSPLIWASRRGYTRVIDLLLKHNANVNNIGMKNMTALLASTKGGHAETALCLLQNSTIDIKIQDKDGQTPLSHACGQGLTDVVAELVERHAYVNTVDKNLDPVLFSAVKSGREDSVAILLEKHAHINVVGAENKTAIWWAVECGRLDVVKYLLQYSPDVEIPGGHDDDTPLLLATKRKRVGIVYELIKYGAKLSSVDRFGDNSLHIALRNCSRDIADILLSNPRHSKYLYRPNKRGETPYKIDASLQKSILTTIFGQRTLNLNDDSILGYDLYSSALAEILSEPSLRTPITVGLYAKWGSGKSALLAHLKATWLRILMALMKSPQSKIMKLLDQSSHLNESSLYRLKKEVNRLSYIIKTVEAFLNINTRLVVLIDGLDVCEQQRILQILDQVHVLLTKENDPFITLIVCDPHKMIQDAKTTAAIISSAANQHSSFESGVNGHEYLLSIIQLPIYLQLNLSRIKQLKDDGNDFPKRRQTTLPNGTSVLDVSTQPSIGKKLSKNKRRRQRRDTLPNTKPVTTSELTHQLLQSDYFLDINPRILQRLINIIAMSGRLLRANQILFSWTRLGCWSYLVEQWPYRISWIVVHYEDYEQDYAEDTPLNTLYNKIKQFIPILNNTLLDLDRNRRKFELCIENSEPVLNVMDLKQFLPSTCNLDPYLNRFIR</sequence>
<comment type="caution">
    <text evidence="4">The sequence shown here is derived from an EMBL/GenBank/DDBJ whole genome shotgun (WGS) entry which is preliminary data.</text>
</comment>
<feature type="compositionally biased region" description="Basic residues" evidence="2">
    <location>
        <begin position="667"/>
        <end position="677"/>
    </location>
</feature>
<feature type="domain" description="KAP NTPase" evidence="3">
    <location>
        <begin position="439"/>
        <end position="482"/>
    </location>
</feature>
<reference evidence="4" key="1">
    <citation type="submission" date="2021-02" db="EMBL/GenBank/DDBJ databases">
        <authorList>
            <person name="Nowell W R."/>
        </authorList>
    </citation>
    <scope>NUCLEOTIDE SEQUENCE</scope>
</reference>
<dbReference type="SUPFAM" id="SSF48403">
    <property type="entry name" value="Ankyrin repeat"/>
    <property type="match status" value="1"/>
</dbReference>
<dbReference type="SMART" id="SM00248">
    <property type="entry name" value="ANK"/>
    <property type="match status" value="11"/>
</dbReference>
<evidence type="ECO:0000256" key="2">
    <source>
        <dbReference type="SAM" id="MobiDB-lite"/>
    </source>
</evidence>
<feature type="repeat" description="ANK" evidence="1">
    <location>
        <begin position="69"/>
        <end position="101"/>
    </location>
</feature>
<feature type="compositionally biased region" description="Polar residues" evidence="2">
    <location>
        <begin position="647"/>
        <end position="663"/>
    </location>
</feature>